<evidence type="ECO:0000313" key="3">
    <source>
        <dbReference type="Proteomes" id="UP001642360"/>
    </source>
</evidence>
<evidence type="ECO:0000313" key="2">
    <source>
        <dbReference type="EMBL" id="CAK9141633.1"/>
    </source>
</evidence>
<keyword evidence="3" id="KW-1185">Reference proteome</keyword>
<evidence type="ECO:0000256" key="1">
    <source>
        <dbReference type="SAM" id="MobiDB-lite"/>
    </source>
</evidence>
<gene>
    <name evidence="2" type="ORF">ILEXP_LOCUS9226</name>
</gene>
<dbReference type="AlphaFoldDB" id="A0ABC8R9F8"/>
<comment type="caution">
    <text evidence="2">The sequence shown here is derived from an EMBL/GenBank/DDBJ whole genome shotgun (WGS) entry which is preliminary data.</text>
</comment>
<reference evidence="2 3" key="1">
    <citation type="submission" date="2024-02" db="EMBL/GenBank/DDBJ databases">
        <authorList>
            <person name="Vignale AGUSTIN F."/>
            <person name="Sosa J E."/>
            <person name="Modenutti C."/>
        </authorList>
    </citation>
    <scope>NUCLEOTIDE SEQUENCE [LARGE SCALE GENOMIC DNA]</scope>
</reference>
<accession>A0ABC8R9F8</accession>
<feature type="compositionally biased region" description="Polar residues" evidence="1">
    <location>
        <begin position="14"/>
        <end position="25"/>
    </location>
</feature>
<feature type="region of interest" description="Disordered" evidence="1">
    <location>
        <begin position="1"/>
        <end position="25"/>
    </location>
</feature>
<sequence length="75" mass="8788">MTALNKKSELPANLRTSFQKETPYSPSHRYCHFTSLNTSLGHVLNQIQATEKLRWPKKLKGNRKKRDQTKFCAFH</sequence>
<proteinExistence type="predicted"/>
<name>A0ABC8R9F8_9AQUA</name>
<organism evidence="2 3">
    <name type="scientific">Ilex paraguariensis</name>
    <name type="common">yerba mate</name>
    <dbReference type="NCBI Taxonomy" id="185542"/>
    <lineage>
        <taxon>Eukaryota</taxon>
        <taxon>Viridiplantae</taxon>
        <taxon>Streptophyta</taxon>
        <taxon>Embryophyta</taxon>
        <taxon>Tracheophyta</taxon>
        <taxon>Spermatophyta</taxon>
        <taxon>Magnoliopsida</taxon>
        <taxon>eudicotyledons</taxon>
        <taxon>Gunneridae</taxon>
        <taxon>Pentapetalae</taxon>
        <taxon>asterids</taxon>
        <taxon>campanulids</taxon>
        <taxon>Aquifoliales</taxon>
        <taxon>Aquifoliaceae</taxon>
        <taxon>Ilex</taxon>
    </lineage>
</organism>
<dbReference type="EMBL" id="CAUOFW020001158">
    <property type="protein sequence ID" value="CAK9141633.1"/>
    <property type="molecule type" value="Genomic_DNA"/>
</dbReference>
<protein>
    <submittedName>
        <fullName evidence="2">Uncharacterized protein</fullName>
    </submittedName>
</protein>
<dbReference type="Proteomes" id="UP001642360">
    <property type="component" value="Unassembled WGS sequence"/>
</dbReference>